<evidence type="ECO:0000259" key="1">
    <source>
        <dbReference type="SMART" id="SM00014"/>
    </source>
</evidence>
<dbReference type="InterPro" id="IPR000326">
    <property type="entry name" value="PAP2/HPO"/>
</dbReference>
<comment type="caution">
    <text evidence="2">The sequence shown here is derived from an EMBL/GenBank/DDBJ whole genome shotgun (WGS) entry which is preliminary data.</text>
</comment>
<organism evidence="2 3">
    <name type="scientific">Massilia solisilvae</name>
    <dbReference type="NCBI Taxonomy" id="1811225"/>
    <lineage>
        <taxon>Bacteria</taxon>
        <taxon>Pseudomonadati</taxon>
        <taxon>Pseudomonadota</taxon>
        <taxon>Betaproteobacteria</taxon>
        <taxon>Burkholderiales</taxon>
        <taxon>Oxalobacteraceae</taxon>
        <taxon>Telluria group</taxon>
        <taxon>Massilia</taxon>
    </lineage>
</organism>
<dbReference type="Pfam" id="PF01569">
    <property type="entry name" value="PAP2"/>
    <property type="match status" value="1"/>
</dbReference>
<sequence length="931" mass="102088">MLGALNAYAAAPAVHGQSGYINMPNASVEADGTMSIGYGYDKPYGSFWVSSTVLPFLQVTGRYVSISGIPGFTDVPGEYGFAYGRYKDKVFDAKLRLWQETRWLPSVAVGATDLQGTELFKGQYIVASKAFGDARNLEASIGYGRHRPDGAFAGVRWAPLFAPGWAVAAEYDAVDYKTDFKAYRTYAGQRSKGPAVALEYRWGWLGAQVARHRDHFSANAYISLPFSEREFVPKLYEPAYFQPKDAPPKVSAEDWNRDGRHGAALVQALVRQDFKNVRVELDHDVLKLVLTNARIANLGRAVGRATRTALAFAPAGTRSIQVTYTRLEQPIATYEFVDLRQLTDYLTGLSSREAFLQTVVVRYATPDERGPADQAGLLDTIQGDGALGVQVGHEGDMVQVRSEDREANRFKLAPKLSFFFNDPSGALRYEVWGAASYDRRLGQGLYLNSDMKLTVLENVSGVTQPSNSLLPHVRSDVADYKRGGRFKLNRFLLSQYLNPGERVYARLSGGLYEEMFRGVGGQVLYLPKDSRWATDLSLDALEQRGYKGWLDKRDYRTVTTLAALHYRLPYDITATARAGRFLARDNGVRLEFKRRFPSGVEVGGWFSKTNGNDITTPGTPANPYHDKGVFLSVPLNIMLPSDTQATAGMALAPWTRDVGQMVTGPVDLYELMEQPRRDLTAYDGLGNFAERADEQGLPAVNPPARAMPDAWPLFRWRIEQATSSAPRWPDWLNGAALGGSAIMAGALLDKPVDRFLRQHPDSSALRSWANLGKVLPVALTGVAGAAVLFGDARQQNIGVISLESLAGAAALSIGAKHLVSRTRPIDTTAPCACASRRSDSSFPSNHGVVAFAAVTPFAQEYDAPWLYGLAAAGSMGRVAGRQHWVSDVVAGSALGYAVGTWLWRSQRDDSRSGLVLSPGPREFSVSWNKSY</sequence>
<name>A0ABT2BES1_9BURK</name>
<feature type="domain" description="Phosphatidic acid phosphatase type 2/haloperoxidase" evidence="1">
    <location>
        <begin position="796"/>
        <end position="903"/>
    </location>
</feature>
<proteinExistence type="predicted"/>
<reference evidence="2 3" key="1">
    <citation type="submission" date="2022-08" db="EMBL/GenBank/DDBJ databases">
        <title>Reclassification of Massilia species as members of the genera Telluria, Duganella, Pseudoduganella, Mokoshia gen. nov. and Zemynaea gen. nov. using orthogonal and non-orthogonal genome-based approaches.</title>
        <authorList>
            <person name="Bowman J.P."/>
        </authorList>
    </citation>
    <scope>NUCLEOTIDE SEQUENCE [LARGE SCALE GENOMIC DNA]</scope>
    <source>
        <strain evidence="2 3">JCM 31607</strain>
    </source>
</reference>
<dbReference type="EMBL" id="JANUGV010000001">
    <property type="protein sequence ID" value="MCS0607000.1"/>
    <property type="molecule type" value="Genomic_DNA"/>
</dbReference>
<dbReference type="Proteomes" id="UP001205861">
    <property type="component" value="Unassembled WGS sequence"/>
</dbReference>
<dbReference type="Gene3D" id="1.20.144.10">
    <property type="entry name" value="Phosphatidic acid phosphatase type 2/haloperoxidase"/>
    <property type="match status" value="1"/>
</dbReference>
<dbReference type="SUPFAM" id="SSF48317">
    <property type="entry name" value="Acid phosphatase/Vanadium-dependent haloperoxidase"/>
    <property type="match status" value="1"/>
</dbReference>
<dbReference type="InterPro" id="IPR036938">
    <property type="entry name" value="PAP2/HPO_sf"/>
</dbReference>
<dbReference type="SMART" id="SM00014">
    <property type="entry name" value="acidPPc"/>
    <property type="match status" value="1"/>
</dbReference>
<dbReference type="RefSeq" id="WP_258854779.1">
    <property type="nucleotide sequence ID" value="NZ_JANUGV010000001.1"/>
</dbReference>
<keyword evidence="3" id="KW-1185">Reference proteome</keyword>
<evidence type="ECO:0000313" key="3">
    <source>
        <dbReference type="Proteomes" id="UP001205861"/>
    </source>
</evidence>
<accession>A0ABT2BES1</accession>
<evidence type="ECO:0000313" key="2">
    <source>
        <dbReference type="EMBL" id="MCS0607000.1"/>
    </source>
</evidence>
<dbReference type="Pfam" id="PF06082">
    <property type="entry name" value="YjbH"/>
    <property type="match status" value="2"/>
</dbReference>
<dbReference type="CDD" id="cd03394">
    <property type="entry name" value="PAP2_like_5"/>
    <property type="match status" value="1"/>
</dbReference>
<gene>
    <name evidence="2" type="ORF">NX773_02330</name>
</gene>
<dbReference type="InterPro" id="IPR010344">
    <property type="entry name" value="YbjH"/>
</dbReference>
<protein>
    <submittedName>
        <fullName evidence="2">YjbH domain-containing protein</fullName>
    </submittedName>
</protein>